<dbReference type="BioCyc" id="JESP1508404:G14D9-12697-MONOMER"/>
<dbReference type="CDD" id="cd18787">
    <property type="entry name" value="SF2_C_DEAD"/>
    <property type="match status" value="1"/>
</dbReference>
<dbReference type="PANTHER" id="PTHR47963:SF2">
    <property type="entry name" value="ATP-DEPENDENT RNA HELICASE DBPA"/>
    <property type="match status" value="1"/>
</dbReference>
<feature type="domain" description="DEAD-box RNA helicase Q" evidence="9">
    <location>
        <begin position="3"/>
        <end position="31"/>
    </location>
</feature>
<feature type="domain" description="Helicase C-terminal" evidence="8">
    <location>
        <begin position="215"/>
        <end position="377"/>
    </location>
</feature>
<dbReference type="Pfam" id="PF00271">
    <property type="entry name" value="Helicase_C"/>
    <property type="match status" value="1"/>
</dbReference>
<evidence type="ECO:0000256" key="3">
    <source>
        <dbReference type="ARBA" id="ARBA00022806"/>
    </source>
</evidence>
<dbReference type="CDD" id="cd00268">
    <property type="entry name" value="DEADc"/>
    <property type="match status" value="1"/>
</dbReference>
<name>A0A0B5AVV3_9BACL</name>
<dbReference type="InterPro" id="IPR014014">
    <property type="entry name" value="RNA_helicase_DEAD_Q_motif"/>
</dbReference>
<feature type="domain" description="Helicase ATP-binding" evidence="7">
    <location>
        <begin position="34"/>
        <end position="204"/>
    </location>
</feature>
<dbReference type="InterPro" id="IPR014001">
    <property type="entry name" value="Helicase_ATP-bd"/>
</dbReference>
<protein>
    <submittedName>
        <fullName evidence="10">RNA helicase</fullName>
    </submittedName>
</protein>
<dbReference type="Pfam" id="PF03880">
    <property type="entry name" value="DbpA"/>
    <property type="match status" value="1"/>
</dbReference>
<dbReference type="SMART" id="SM00487">
    <property type="entry name" value="DEXDc"/>
    <property type="match status" value="1"/>
</dbReference>
<evidence type="ECO:0000259" key="9">
    <source>
        <dbReference type="PROSITE" id="PS51195"/>
    </source>
</evidence>
<keyword evidence="4 6" id="KW-0067">ATP-binding</keyword>
<dbReference type="GO" id="GO:0033592">
    <property type="term" value="F:RNA strand annealing activity"/>
    <property type="evidence" value="ECO:0007669"/>
    <property type="project" value="TreeGrafter"/>
</dbReference>
<dbReference type="GO" id="GO:0005524">
    <property type="term" value="F:ATP binding"/>
    <property type="evidence" value="ECO:0007669"/>
    <property type="project" value="UniProtKB-KW"/>
</dbReference>
<reference evidence="10 11" key="1">
    <citation type="submission" date="2014-08" db="EMBL/GenBank/DDBJ databases">
        <title>Complete genome of a marine bacteria Jeotgalibacillus malaysiensis.</title>
        <authorList>
            <person name="Yaakop A.S."/>
            <person name="Chan K.-G."/>
            <person name="Goh K.M."/>
        </authorList>
    </citation>
    <scope>NUCLEOTIDE SEQUENCE [LARGE SCALE GENOMIC DNA]</scope>
    <source>
        <strain evidence="10 11">D5</strain>
    </source>
</reference>
<dbReference type="Gene3D" id="3.40.50.300">
    <property type="entry name" value="P-loop containing nucleotide triphosphate hydrolases"/>
    <property type="match status" value="2"/>
</dbReference>
<evidence type="ECO:0000256" key="1">
    <source>
        <dbReference type="ARBA" id="ARBA00022741"/>
    </source>
</evidence>
<dbReference type="AlphaFoldDB" id="A0A0B5AVV3"/>
<accession>A0A0B5AVV3</accession>
<dbReference type="GO" id="GO:0003724">
    <property type="term" value="F:RNA helicase activity"/>
    <property type="evidence" value="ECO:0007669"/>
    <property type="project" value="InterPro"/>
</dbReference>
<dbReference type="PROSITE" id="PS51194">
    <property type="entry name" value="HELICASE_CTER"/>
    <property type="match status" value="1"/>
</dbReference>
<dbReference type="Proteomes" id="UP000031449">
    <property type="component" value="Chromosome"/>
</dbReference>
<feature type="short sequence motif" description="Q motif" evidence="5">
    <location>
        <begin position="3"/>
        <end position="31"/>
    </location>
</feature>
<dbReference type="InterPro" id="IPR000629">
    <property type="entry name" value="RNA-helicase_DEAD-box_CS"/>
</dbReference>
<sequence length="477" mass="53596">MTNTWQQFNLSPSILEALEKLSYTAPTEVQEQVIPAIKAGHDLMAKAQTGSGKTAAYAIPISDKVVWEENKPQALIITPTRELADQVRLDALAIGRFKRLKAAALYGRQPFAKQKLELKQKTHIISGTPGRLLDHLEKGTLDPSILKYVIIDEADELFNRGFIEQVEAIMAFMPKERLTALFSATFSEEVESLAAKWLKTPERFEIASQHKVEDLIQHYYMKSEEEQKFELLKQVTMSENPDTCMIFCRTQDRTDELTERLDRAGYSCDKIHGGMVQEERFDVMNEFKRGDFRYLIATDIAARGIDVANVSLVVNYDLPLELPAYTHRSGRTGRAGQNGKVVSFVETGREDDRLEAIIEYTNANLIELHSVLPADVGAFWSKMEEQQERKTAAIEKVSEDILKIYVNGGKKKKLRAGDFVGTITAIDGVTADDIGIITIEPTCSFIEIHNGKGHKVISALKETTIKGKKLKVYPAKK</sequence>
<organism evidence="10 11">
    <name type="scientific">Jeotgalibacillus malaysiensis</name>
    <dbReference type="NCBI Taxonomy" id="1508404"/>
    <lineage>
        <taxon>Bacteria</taxon>
        <taxon>Bacillati</taxon>
        <taxon>Bacillota</taxon>
        <taxon>Bacilli</taxon>
        <taxon>Bacillales</taxon>
        <taxon>Caryophanaceae</taxon>
        <taxon>Jeotgalibacillus</taxon>
    </lineage>
</organism>
<dbReference type="InterPro" id="IPR050547">
    <property type="entry name" value="DEAD_box_RNA_helicases"/>
</dbReference>
<dbReference type="CDD" id="cd12500">
    <property type="entry name" value="RRM_BsYxiN_like"/>
    <property type="match status" value="1"/>
</dbReference>
<evidence type="ECO:0000256" key="2">
    <source>
        <dbReference type="ARBA" id="ARBA00022801"/>
    </source>
</evidence>
<dbReference type="InterPro" id="IPR001650">
    <property type="entry name" value="Helicase_C-like"/>
</dbReference>
<keyword evidence="3 6" id="KW-0347">Helicase</keyword>
<dbReference type="GO" id="GO:0009409">
    <property type="term" value="P:response to cold"/>
    <property type="evidence" value="ECO:0007669"/>
    <property type="project" value="TreeGrafter"/>
</dbReference>
<evidence type="ECO:0000256" key="4">
    <source>
        <dbReference type="ARBA" id="ARBA00022840"/>
    </source>
</evidence>
<dbReference type="SMART" id="SM00490">
    <property type="entry name" value="HELICc"/>
    <property type="match status" value="1"/>
</dbReference>
<dbReference type="InterPro" id="IPR044742">
    <property type="entry name" value="DEAD/DEAH_RhlB"/>
</dbReference>
<dbReference type="OrthoDB" id="9805696at2"/>
<evidence type="ECO:0000259" key="8">
    <source>
        <dbReference type="PROSITE" id="PS51194"/>
    </source>
</evidence>
<dbReference type="GO" id="GO:0005840">
    <property type="term" value="C:ribosome"/>
    <property type="evidence" value="ECO:0007669"/>
    <property type="project" value="TreeGrafter"/>
</dbReference>
<evidence type="ECO:0000256" key="6">
    <source>
        <dbReference type="RuleBase" id="RU000492"/>
    </source>
</evidence>
<dbReference type="PANTHER" id="PTHR47963">
    <property type="entry name" value="DEAD-BOX ATP-DEPENDENT RNA HELICASE 47, MITOCHONDRIAL"/>
    <property type="match status" value="1"/>
</dbReference>
<dbReference type="GO" id="GO:0005829">
    <property type="term" value="C:cytosol"/>
    <property type="evidence" value="ECO:0007669"/>
    <property type="project" value="TreeGrafter"/>
</dbReference>
<dbReference type="PROSITE" id="PS00039">
    <property type="entry name" value="DEAD_ATP_HELICASE"/>
    <property type="match status" value="1"/>
</dbReference>
<keyword evidence="11" id="KW-1185">Reference proteome</keyword>
<dbReference type="InterPro" id="IPR027417">
    <property type="entry name" value="P-loop_NTPase"/>
</dbReference>
<dbReference type="HOGENOM" id="CLU_003041_21_0_9"/>
<dbReference type="InterPro" id="IPR012677">
    <property type="entry name" value="Nucleotide-bd_a/b_plait_sf"/>
</dbReference>
<dbReference type="STRING" id="1508404.JMA_34160"/>
<dbReference type="PROSITE" id="PS51195">
    <property type="entry name" value="Q_MOTIF"/>
    <property type="match status" value="1"/>
</dbReference>
<evidence type="ECO:0000313" key="10">
    <source>
        <dbReference type="EMBL" id="AJD92733.1"/>
    </source>
</evidence>
<dbReference type="Gene3D" id="3.30.70.330">
    <property type="match status" value="1"/>
</dbReference>
<comment type="similarity">
    <text evidence="6">Belongs to the DEAD box helicase family.</text>
</comment>
<dbReference type="SUPFAM" id="SSF52540">
    <property type="entry name" value="P-loop containing nucleoside triphosphate hydrolases"/>
    <property type="match status" value="1"/>
</dbReference>
<dbReference type="InterPro" id="IPR005580">
    <property type="entry name" value="DbpA/CsdA_RNA-bd_dom"/>
</dbReference>
<dbReference type="InterPro" id="IPR011545">
    <property type="entry name" value="DEAD/DEAH_box_helicase_dom"/>
</dbReference>
<dbReference type="Pfam" id="PF00270">
    <property type="entry name" value="DEAD"/>
    <property type="match status" value="1"/>
</dbReference>
<keyword evidence="2 6" id="KW-0378">Hydrolase</keyword>
<evidence type="ECO:0000313" key="11">
    <source>
        <dbReference type="Proteomes" id="UP000031449"/>
    </source>
</evidence>
<keyword evidence="1 6" id="KW-0547">Nucleotide-binding</keyword>
<dbReference type="PROSITE" id="PS51192">
    <property type="entry name" value="HELICASE_ATP_BIND_1"/>
    <property type="match status" value="1"/>
</dbReference>
<dbReference type="GO" id="GO:0016787">
    <property type="term" value="F:hydrolase activity"/>
    <property type="evidence" value="ECO:0007669"/>
    <property type="project" value="UniProtKB-KW"/>
</dbReference>
<proteinExistence type="inferred from homology"/>
<dbReference type="EMBL" id="CP009416">
    <property type="protein sequence ID" value="AJD92733.1"/>
    <property type="molecule type" value="Genomic_DNA"/>
</dbReference>
<dbReference type="KEGG" id="jeo:JMA_34160"/>
<evidence type="ECO:0000259" key="7">
    <source>
        <dbReference type="PROSITE" id="PS51192"/>
    </source>
</evidence>
<gene>
    <name evidence="10" type="ORF">JMA_34160</name>
</gene>
<evidence type="ECO:0000256" key="5">
    <source>
        <dbReference type="PROSITE-ProRule" id="PRU00552"/>
    </source>
</evidence>